<organism evidence="1 2">
    <name type="scientific">Sulfurimonas xiamenensis</name>
    <dbReference type="NCBI Taxonomy" id="2590021"/>
    <lineage>
        <taxon>Bacteria</taxon>
        <taxon>Pseudomonadati</taxon>
        <taxon>Campylobacterota</taxon>
        <taxon>Epsilonproteobacteria</taxon>
        <taxon>Campylobacterales</taxon>
        <taxon>Sulfurimonadaceae</taxon>
        <taxon>Sulfurimonas</taxon>
    </lineage>
</organism>
<name>A0AAJ4A1Y2_9BACT</name>
<evidence type="ECO:0000313" key="2">
    <source>
        <dbReference type="Proteomes" id="UP000326061"/>
    </source>
</evidence>
<sequence length="222" mass="26583">MRDEYSKIDYNEIENFLNEKTKTKNYELQNIKKEDLIGFIFDEFAKIFESSYIEKTAKRYKETTNTQQSIKQIIEESQKRANNTYYIIYQSIYKYQYYIENKDADATKKFLNEERKIKSKVKKFIEILEPSNKENTKQKQLLLLLEDMQKNPYNYAQAPDVIPIAKVEVIDIKNQIIQALSNRLICRVEDDEYKSLPMKEKIKRSHKHGFNAVDAIFQKLPF</sequence>
<dbReference type="AlphaFoldDB" id="A0AAJ4A1Y2"/>
<dbReference type="Proteomes" id="UP000326061">
    <property type="component" value="Chromosome"/>
</dbReference>
<keyword evidence="2" id="KW-1185">Reference proteome</keyword>
<evidence type="ECO:0000313" key="1">
    <source>
        <dbReference type="EMBL" id="QFR42405.1"/>
    </source>
</evidence>
<gene>
    <name evidence="1" type="ORF">FJR47_00095</name>
</gene>
<dbReference type="RefSeq" id="WP_152298477.1">
    <property type="nucleotide sequence ID" value="NZ_CP041166.1"/>
</dbReference>
<proteinExistence type="predicted"/>
<dbReference type="EMBL" id="CP041166">
    <property type="protein sequence ID" value="QFR42405.1"/>
    <property type="molecule type" value="Genomic_DNA"/>
</dbReference>
<dbReference type="KEGG" id="suln:FJR47_00095"/>
<reference evidence="2" key="1">
    <citation type="submission" date="2019-06" db="EMBL/GenBank/DDBJ databases">
        <title>Sulfurimonas gotlandica sp. nov., a chemoautotrophic and psychrotolerant epsilonproteobacterium isolated from a pelagic redoxcline, and an emended description of the genus Sulfurimonas.</title>
        <authorList>
            <person name="Wang S."/>
            <person name="Jiang L."/>
            <person name="Shao Z."/>
        </authorList>
    </citation>
    <scope>NUCLEOTIDE SEQUENCE [LARGE SCALE GENOMIC DNA]</scope>
    <source>
        <strain evidence="2">1-1N</strain>
    </source>
</reference>
<accession>A0AAJ4A1Y2</accession>
<protein>
    <submittedName>
        <fullName evidence="1">Uncharacterized protein</fullName>
    </submittedName>
</protein>